<dbReference type="EMBL" id="JAARPY010000002">
    <property type="protein sequence ID" value="MBC1397661.1"/>
    <property type="molecule type" value="Genomic_DNA"/>
</dbReference>
<dbReference type="RefSeq" id="WP_185338589.1">
    <property type="nucleotide sequence ID" value="NZ_JAARPY010000002.1"/>
</dbReference>
<sequence length="326" mass="36481">MKVGIIGTAHMHIESYAKHLRALGVELFGAFDRNNSRLTAFCKKHDLQAFKDLNRLLESEIDTVLICSENAFHADYTVAAAMYGKHVIVEKPMALSILEADKMILACESAQVKLMVAHPVRFTNVMQELKEQIDRGNVGKVFAIDATNHGKNPGGWFTEADLSGGGAIIDHTIHMADIVNDLFQPEIESVFATSENWTEDTFVEDTGLLHIRFRNGLFMSLDTSWNRPKAYPVWGDASLSLITEKGYVHVDGFGKKGLRYSEASPIQFDYYEEDMDLRMLKAFQKAIDEDLPSPVPGEAGKFTVQLVAMAYASVVQKKLICWEDIK</sequence>
<dbReference type="PANTHER" id="PTHR43377">
    <property type="entry name" value="BILIVERDIN REDUCTASE A"/>
    <property type="match status" value="1"/>
</dbReference>
<feature type="domain" description="GFO/IDH/MocA-like oxidoreductase" evidence="2">
    <location>
        <begin position="126"/>
        <end position="248"/>
    </location>
</feature>
<dbReference type="InterPro" id="IPR000683">
    <property type="entry name" value="Gfo/Idh/MocA-like_OxRdtase_N"/>
</dbReference>
<dbReference type="InterPro" id="IPR055170">
    <property type="entry name" value="GFO_IDH_MocA-like_dom"/>
</dbReference>
<proteinExistence type="predicted"/>
<dbReference type="Pfam" id="PF22725">
    <property type="entry name" value="GFO_IDH_MocA_C3"/>
    <property type="match status" value="1"/>
</dbReference>
<organism evidence="3 4">
    <name type="scientific">Listeria fleischmannii</name>
    <dbReference type="NCBI Taxonomy" id="1069827"/>
    <lineage>
        <taxon>Bacteria</taxon>
        <taxon>Bacillati</taxon>
        <taxon>Bacillota</taxon>
        <taxon>Bacilli</taxon>
        <taxon>Bacillales</taxon>
        <taxon>Listeriaceae</taxon>
        <taxon>Listeria</taxon>
    </lineage>
</organism>
<evidence type="ECO:0000259" key="1">
    <source>
        <dbReference type="Pfam" id="PF01408"/>
    </source>
</evidence>
<dbReference type="AlphaFoldDB" id="A0A841YBL9"/>
<dbReference type="SUPFAM" id="SSF51735">
    <property type="entry name" value="NAD(P)-binding Rossmann-fold domains"/>
    <property type="match status" value="1"/>
</dbReference>
<evidence type="ECO:0000313" key="3">
    <source>
        <dbReference type="EMBL" id="MBC1397661.1"/>
    </source>
</evidence>
<dbReference type="Gene3D" id="3.40.50.720">
    <property type="entry name" value="NAD(P)-binding Rossmann-like Domain"/>
    <property type="match status" value="1"/>
</dbReference>
<name>A0A841YBL9_9LIST</name>
<dbReference type="SUPFAM" id="SSF55347">
    <property type="entry name" value="Glyceraldehyde-3-phosphate dehydrogenase-like, C-terminal domain"/>
    <property type="match status" value="1"/>
</dbReference>
<accession>A0A841YBL9</accession>
<comment type="caution">
    <text evidence="3">The sequence shown here is derived from an EMBL/GenBank/DDBJ whole genome shotgun (WGS) entry which is preliminary data.</text>
</comment>
<reference evidence="3 4" key="1">
    <citation type="submission" date="2020-03" db="EMBL/GenBank/DDBJ databases">
        <title>Soil Listeria distribution.</title>
        <authorList>
            <person name="Liao J."/>
            <person name="Wiedmann M."/>
        </authorList>
    </citation>
    <scope>NUCLEOTIDE SEQUENCE [LARGE SCALE GENOMIC DNA]</scope>
    <source>
        <strain evidence="3 4">FSL L7-1645</strain>
    </source>
</reference>
<dbReference type="Gene3D" id="3.30.360.10">
    <property type="entry name" value="Dihydrodipicolinate Reductase, domain 2"/>
    <property type="match status" value="1"/>
</dbReference>
<gene>
    <name evidence="3" type="ORF">HB844_02135</name>
</gene>
<evidence type="ECO:0000313" key="4">
    <source>
        <dbReference type="Proteomes" id="UP000571128"/>
    </source>
</evidence>
<feature type="domain" description="Gfo/Idh/MocA-like oxidoreductase N-terminal" evidence="1">
    <location>
        <begin position="1"/>
        <end position="118"/>
    </location>
</feature>
<dbReference type="Proteomes" id="UP000571128">
    <property type="component" value="Unassembled WGS sequence"/>
</dbReference>
<evidence type="ECO:0000259" key="2">
    <source>
        <dbReference type="Pfam" id="PF22725"/>
    </source>
</evidence>
<dbReference type="InterPro" id="IPR051450">
    <property type="entry name" value="Gfo/Idh/MocA_Oxidoreductases"/>
</dbReference>
<dbReference type="GO" id="GO:0000166">
    <property type="term" value="F:nucleotide binding"/>
    <property type="evidence" value="ECO:0007669"/>
    <property type="project" value="InterPro"/>
</dbReference>
<dbReference type="Pfam" id="PF01408">
    <property type="entry name" value="GFO_IDH_MocA"/>
    <property type="match status" value="1"/>
</dbReference>
<protein>
    <submittedName>
        <fullName evidence="3">Gfo/Idh/MocA family oxidoreductase</fullName>
    </submittedName>
</protein>
<dbReference type="InterPro" id="IPR036291">
    <property type="entry name" value="NAD(P)-bd_dom_sf"/>
</dbReference>
<dbReference type="PANTHER" id="PTHR43377:SF1">
    <property type="entry name" value="BILIVERDIN REDUCTASE A"/>
    <property type="match status" value="1"/>
</dbReference>